<keyword evidence="2" id="KW-1185">Reference proteome</keyword>
<organism evidence="1 2">
    <name type="scientific">Eumeta variegata</name>
    <name type="common">Bagworm moth</name>
    <name type="synonym">Eumeta japonica</name>
    <dbReference type="NCBI Taxonomy" id="151549"/>
    <lineage>
        <taxon>Eukaryota</taxon>
        <taxon>Metazoa</taxon>
        <taxon>Ecdysozoa</taxon>
        <taxon>Arthropoda</taxon>
        <taxon>Hexapoda</taxon>
        <taxon>Insecta</taxon>
        <taxon>Pterygota</taxon>
        <taxon>Neoptera</taxon>
        <taxon>Endopterygota</taxon>
        <taxon>Lepidoptera</taxon>
        <taxon>Glossata</taxon>
        <taxon>Ditrysia</taxon>
        <taxon>Tineoidea</taxon>
        <taxon>Psychidae</taxon>
        <taxon>Oiketicinae</taxon>
        <taxon>Eumeta</taxon>
    </lineage>
</organism>
<dbReference type="Proteomes" id="UP000299102">
    <property type="component" value="Unassembled WGS sequence"/>
</dbReference>
<sequence>MARESLPWAAALQYQILPLDCILPHPKSSVSNRRRPYSIRRTRPVDYATRYSVFMHTLSRIYYRAVACTKISDKNDLPSTSSIPDGFRQGDLQEKTIFRFKRQRKAVTTPLELQMPVVTT</sequence>
<evidence type="ECO:0000313" key="1">
    <source>
        <dbReference type="EMBL" id="GBP07534.1"/>
    </source>
</evidence>
<name>A0A4C1T073_EUMVA</name>
<gene>
    <name evidence="1" type="ORF">EVAR_4873_1</name>
</gene>
<accession>A0A4C1T073</accession>
<dbReference type="AlphaFoldDB" id="A0A4C1T073"/>
<evidence type="ECO:0000313" key="2">
    <source>
        <dbReference type="Proteomes" id="UP000299102"/>
    </source>
</evidence>
<reference evidence="1 2" key="1">
    <citation type="journal article" date="2019" name="Commun. Biol.">
        <title>The bagworm genome reveals a unique fibroin gene that provides high tensile strength.</title>
        <authorList>
            <person name="Kono N."/>
            <person name="Nakamura H."/>
            <person name="Ohtoshi R."/>
            <person name="Tomita M."/>
            <person name="Numata K."/>
            <person name="Arakawa K."/>
        </authorList>
    </citation>
    <scope>NUCLEOTIDE SEQUENCE [LARGE SCALE GENOMIC DNA]</scope>
</reference>
<comment type="caution">
    <text evidence="1">The sequence shown here is derived from an EMBL/GenBank/DDBJ whole genome shotgun (WGS) entry which is preliminary data.</text>
</comment>
<dbReference type="EMBL" id="BGZK01000026">
    <property type="protein sequence ID" value="GBP07534.1"/>
    <property type="molecule type" value="Genomic_DNA"/>
</dbReference>
<proteinExistence type="predicted"/>
<protein>
    <submittedName>
        <fullName evidence="1">Uncharacterized protein</fullName>
    </submittedName>
</protein>